<protein>
    <submittedName>
        <fullName evidence="1">Zinc-dependent metalloprotease</fullName>
    </submittedName>
</protein>
<keyword evidence="2" id="KW-1185">Reference proteome</keyword>
<sequence length="859" mass="97588">MRILFGSICLLFLLNGCGLLNKANAPGTADAPISTKRASSKAKAHGYESFITKEAISQKGLLDVHQVGTKYYFEIADSILNREILVVTRFAKTPAGSGNYGGEEIGKKTITFEKGPQNNIFLRIGTLVSIVDEDDSISRAVNNSNITPILEAFDVKARNDKKKTSLIEVTDFINGESTLLSLNEGQKESYRLSSLEKDKSYIQKITTFPINTEVRTVKTYKAKTTGKKKKELPAAILSGVVTLELNSSFILLPKVPMGKRYYDERVGYFASSYLEYGDDQQKVDRNTFIHRWRLEPKTEDIEKWKNGELVEPKKPIIFYIDPATPKKWRPYLIKGINDWQSAFEQAGFKNAIVGKEWPIDNSSISLEDARFSVLRYFASPKKNAYGPNITDPRSGEILESHIGWYHNLMSLLHNWYTIQAGAVDERARSMEFEPELMGELIRFVSSHEVGHTLGLRHNMGASHATPVEKLRDAEWLKKNGHTSSIMDYARFNYVAQPEDSIPPKELMPRIGDYDKWAIQWGYGKLPDIEGLDDEREILNRWVVDSIASNPRLWFGGEGRDFDPRSQTEDLGDNAMVASTYGIMNLQRIVPRLTDWTKARNSDDYSNLDEIYESLVKQYENYLFHVAKNIGGIYVTPRTMGESGEVYCPVPKSQQKEALVFLNNHIFKEPKWLINNEILNKTASPQSKESITKTMETVLLNLMGGSRMSRMTFISERYQDEDVYTPEQYIDDLNQLIWGEMNVFYKTTAYRRKLQKAYVSNMIALYKPNEAEGVVEGILAKLSEGYTANTDVRSLALHNLTTLQRKIKGTLSVINHRMTKAHLLYLQKEIEEVIGETQDPGNFFIPANPDLSIEEGEGED</sequence>
<proteinExistence type="predicted"/>
<name>A0ACC7LL67_9FLAO</name>
<reference evidence="1" key="1">
    <citation type="submission" date="2024-09" db="EMBL/GenBank/DDBJ databases">
        <authorList>
            <person name="Liu J."/>
        </authorList>
    </citation>
    <scope>NUCLEOTIDE SEQUENCE</scope>
    <source>
        <strain evidence="1">NBU2967</strain>
    </source>
</reference>
<dbReference type="Proteomes" id="UP001595191">
    <property type="component" value="Unassembled WGS sequence"/>
</dbReference>
<comment type="caution">
    <text evidence="1">The sequence shown here is derived from an EMBL/GenBank/DDBJ whole genome shotgun (WGS) entry which is preliminary data.</text>
</comment>
<keyword evidence="1" id="KW-0378">Hydrolase</keyword>
<accession>A0ACC7LL67</accession>
<keyword evidence="1" id="KW-0482">Metalloprotease</keyword>
<organism evidence="1 2">
    <name type="scientific">Meishania litoralis</name>
    <dbReference type="NCBI Taxonomy" id="3434685"/>
    <lineage>
        <taxon>Bacteria</taxon>
        <taxon>Pseudomonadati</taxon>
        <taxon>Bacteroidota</taxon>
        <taxon>Flavobacteriia</taxon>
        <taxon>Flavobacteriales</taxon>
        <taxon>Flavobacteriaceae</taxon>
        <taxon>Meishania</taxon>
    </lineage>
</organism>
<evidence type="ECO:0000313" key="1">
    <source>
        <dbReference type="EMBL" id="MFH6603980.1"/>
    </source>
</evidence>
<dbReference type="EMBL" id="JBHFPV010000002">
    <property type="protein sequence ID" value="MFH6603980.1"/>
    <property type="molecule type" value="Genomic_DNA"/>
</dbReference>
<evidence type="ECO:0000313" key="2">
    <source>
        <dbReference type="Proteomes" id="UP001595191"/>
    </source>
</evidence>
<keyword evidence="1" id="KW-0645">Protease</keyword>
<gene>
    <name evidence="1" type="ORF">ACEZ3G_10870</name>
</gene>